<dbReference type="InterPro" id="IPR038729">
    <property type="entry name" value="Rad50/SbcC_AAA"/>
</dbReference>
<feature type="binding site" evidence="9">
    <location>
        <position position="405"/>
    </location>
    <ligand>
        <name>Zn(2+)</name>
        <dbReference type="ChEBI" id="CHEBI:29105"/>
    </ligand>
</feature>
<sequence>MRIYGLMLENIRSFKNEYIVFPKKGVTVIHGETGSGKTSILMSISAALFGLQKEGKDPFRAFAYPTGKDLLRADALRGRIRLLFEHEGRVYLVEREFKRSSNSVVNVDRNRLEEYIIKEDKLIKVNSLILGTEELNKRIREILGIKERAREKPLLFTSVLYAPQFNIHEILSLDSEERGEIIERSLGLYKYKEYKNNSNAVRDVIKDKIDELTDKIDGLKKKLKDKNKEKLLEEKQRLEKQLKELEKILVEKQKERDELDKRIKEHQNRLRDMERRIGELQSRIGQARKQEARLKDVRNELAKIALNLGKNASTGYTELLEELRRREREIEGKVRELQDIESELVDKRKEIEEELNEAKRKREDIMMRLGRLEADEENLTRQEQELNKQLEKYRDLLNKGICPLCLQPIPHEHGIKLIDEVQGRLEEVGKKIRELKEEETSRYKELEDINKRINALEENREEVEEKLDKVRRDSTRLLQELLSLKHTAEKINSLVDEASRIEKEISEARSLEEELARINSEKENTISIIHELEDKYREAKEKLEGLIAEKAGTEKSIKYIELEIQDIEKEEDELRQLEDEKKFHEWMDTTMNILDKLVDEVEKRVSLEMVSEFRRIFYMILDTLLQGQPVEVGIRDDFTIEPKIRIGGRIYTISSLSGGQNIAISLAYRLALNATVRTYSPFLRKTVLILDEPTTGFSQELVKRLSEVLRKIGDLEGQVIVVTHDELLKEIGDCKIMLERDPINHVSKVREQECDIEEFNKFKNLVEGLLRGSLQVDTVKMEKIEVEPAGFKPEVRLGAGTVQQAKRKSLFDFHDKPK</sequence>
<evidence type="ECO:0000256" key="7">
    <source>
        <dbReference type="ARBA" id="ARBA00023054"/>
    </source>
</evidence>
<reference evidence="12 13" key="1">
    <citation type="journal article" date="2009" name="J. Bacteriol.">
        <title>Complete genome sequence of the anaerobic, protein-degrading hyperthermophilic crenarchaeon Desulfurococcus kamchatkensis.</title>
        <authorList>
            <person name="Ravin N.V."/>
            <person name="Mardanov A.V."/>
            <person name="Beletsky A.V."/>
            <person name="Kublanov I.V."/>
            <person name="Kolganova T.V."/>
            <person name="Lebedinsky A.V."/>
            <person name="Chernyh N.A."/>
            <person name="Bonch-Osmolovskaya E.A."/>
            <person name="Skryabin K.G."/>
        </authorList>
    </citation>
    <scope>NUCLEOTIDE SEQUENCE [LARGE SCALE GENOMIC DNA]</scope>
    <source>
        <strain evidence="13">DSM 18924 / JCM 16383 / VKM B-2413 / 1221n</strain>
    </source>
</reference>
<evidence type="ECO:0000313" key="12">
    <source>
        <dbReference type="EMBL" id="ACL10936.1"/>
    </source>
</evidence>
<dbReference type="GO" id="GO:0046872">
    <property type="term" value="F:metal ion binding"/>
    <property type="evidence" value="ECO:0007669"/>
    <property type="project" value="UniProtKB-UniRule"/>
</dbReference>
<name>B8D4A5_DESA1</name>
<evidence type="ECO:0000256" key="4">
    <source>
        <dbReference type="ARBA" id="ARBA00022801"/>
    </source>
</evidence>
<dbReference type="SMART" id="SM00382">
    <property type="entry name" value="AAA"/>
    <property type="match status" value="1"/>
</dbReference>
<gene>
    <name evidence="12" type="ordered locus">DKAM_0610</name>
</gene>
<keyword evidence="2" id="KW-0547">Nucleotide-binding</keyword>
<organism evidence="12 13">
    <name type="scientific">Desulfurococcus amylolyticus (strain DSM 18924 / JCM 16383 / VKM B-2413 / 1221n)</name>
    <name type="common">Desulfurococcus kamchatkensis</name>
    <dbReference type="NCBI Taxonomy" id="490899"/>
    <lineage>
        <taxon>Archaea</taxon>
        <taxon>Thermoproteota</taxon>
        <taxon>Thermoprotei</taxon>
        <taxon>Desulfurococcales</taxon>
        <taxon>Desulfurococcaceae</taxon>
        <taxon>Desulfurococcus</taxon>
    </lineage>
</organism>
<dbReference type="RefSeq" id="WP_012608277.1">
    <property type="nucleotide sequence ID" value="NC_011766.1"/>
</dbReference>
<proteinExistence type="predicted"/>
<dbReference type="HOGENOM" id="CLU_004785_0_2_2"/>
<accession>B8D4A5</accession>
<dbReference type="KEGG" id="dka:DKAM_0610"/>
<dbReference type="PANTHER" id="PTHR32114:SF2">
    <property type="entry name" value="ABC TRANSPORTER ABCH.3"/>
    <property type="match status" value="1"/>
</dbReference>
<evidence type="ECO:0000313" key="13">
    <source>
        <dbReference type="Proteomes" id="UP000006903"/>
    </source>
</evidence>
<evidence type="ECO:0000256" key="9">
    <source>
        <dbReference type="PROSITE-ProRule" id="PRU00471"/>
    </source>
</evidence>
<dbReference type="GO" id="GO:0005524">
    <property type="term" value="F:ATP binding"/>
    <property type="evidence" value="ECO:0007669"/>
    <property type="project" value="UniProtKB-KW"/>
</dbReference>
<evidence type="ECO:0000259" key="11">
    <source>
        <dbReference type="PROSITE" id="PS51131"/>
    </source>
</evidence>
<feature type="coiled-coil region" evidence="10">
    <location>
        <begin position="202"/>
        <end position="587"/>
    </location>
</feature>
<dbReference type="InterPro" id="IPR013134">
    <property type="entry name" value="Zn_hook_RAD50"/>
</dbReference>
<dbReference type="AlphaFoldDB" id="B8D4A5"/>
<evidence type="ECO:0000256" key="10">
    <source>
        <dbReference type="SAM" id="Coils"/>
    </source>
</evidence>
<keyword evidence="7 10" id="KW-0175">Coiled coil</keyword>
<keyword evidence="5 9" id="KW-0862">Zinc</keyword>
<dbReference type="eggNOG" id="arCOG00368">
    <property type="taxonomic scope" value="Archaea"/>
</dbReference>
<dbReference type="Gene3D" id="3.40.50.300">
    <property type="entry name" value="P-loop containing nucleotide triphosphate hydrolases"/>
    <property type="match status" value="2"/>
</dbReference>
<dbReference type="STRING" id="490899.DKAM_0610"/>
<dbReference type="GeneID" id="7170808"/>
<evidence type="ECO:0000256" key="1">
    <source>
        <dbReference type="ARBA" id="ARBA00022723"/>
    </source>
</evidence>
<dbReference type="SUPFAM" id="SSF75712">
    <property type="entry name" value="Rad50 coiled-coil Zn hook"/>
    <property type="match status" value="1"/>
</dbReference>
<keyword evidence="3" id="KW-0227">DNA damage</keyword>
<dbReference type="InterPro" id="IPR003593">
    <property type="entry name" value="AAA+_ATPase"/>
</dbReference>
<dbReference type="InterPro" id="IPR027417">
    <property type="entry name" value="P-loop_NTPase"/>
</dbReference>
<dbReference type="PANTHER" id="PTHR32114">
    <property type="entry name" value="ABC TRANSPORTER ABCH.3"/>
    <property type="match status" value="1"/>
</dbReference>
<keyword evidence="1 9" id="KW-0479">Metal-binding</keyword>
<keyword evidence="8" id="KW-0234">DNA repair</keyword>
<dbReference type="SUPFAM" id="SSF52540">
    <property type="entry name" value="P-loop containing nucleoside triphosphate hydrolases"/>
    <property type="match status" value="1"/>
</dbReference>
<dbReference type="Pfam" id="PF13476">
    <property type="entry name" value="AAA_23"/>
    <property type="match status" value="1"/>
</dbReference>
<dbReference type="Gene3D" id="1.10.287.510">
    <property type="entry name" value="Helix hairpin bin"/>
    <property type="match status" value="1"/>
</dbReference>
<evidence type="ECO:0000256" key="3">
    <source>
        <dbReference type="ARBA" id="ARBA00022763"/>
    </source>
</evidence>
<evidence type="ECO:0000256" key="8">
    <source>
        <dbReference type="ARBA" id="ARBA00023204"/>
    </source>
</evidence>
<dbReference type="GO" id="GO:0006302">
    <property type="term" value="P:double-strand break repair"/>
    <property type="evidence" value="ECO:0007669"/>
    <property type="project" value="InterPro"/>
</dbReference>
<protein>
    <submittedName>
        <fullName evidence="12">DNA double-strand break repair rad50 ATPase</fullName>
    </submittedName>
</protein>
<dbReference type="Proteomes" id="UP000006903">
    <property type="component" value="Chromosome"/>
</dbReference>
<feature type="domain" description="Zinc-hook" evidence="11">
    <location>
        <begin position="355"/>
        <end position="454"/>
    </location>
</feature>
<feature type="binding site" evidence="9">
    <location>
        <position position="402"/>
    </location>
    <ligand>
        <name>Zn(2+)</name>
        <dbReference type="ChEBI" id="CHEBI:29105"/>
    </ligand>
</feature>
<keyword evidence="4" id="KW-0378">Hydrolase</keyword>
<dbReference type="GO" id="GO:0016887">
    <property type="term" value="F:ATP hydrolysis activity"/>
    <property type="evidence" value="ECO:0007669"/>
    <property type="project" value="InterPro"/>
</dbReference>
<keyword evidence="6" id="KW-0067">ATP-binding</keyword>
<dbReference type="PROSITE" id="PS51131">
    <property type="entry name" value="ZN_HOOK"/>
    <property type="match status" value="1"/>
</dbReference>
<dbReference type="EMBL" id="CP001140">
    <property type="protein sequence ID" value="ACL10936.1"/>
    <property type="molecule type" value="Genomic_DNA"/>
</dbReference>
<evidence type="ECO:0000256" key="6">
    <source>
        <dbReference type="ARBA" id="ARBA00022840"/>
    </source>
</evidence>
<evidence type="ECO:0000256" key="2">
    <source>
        <dbReference type="ARBA" id="ARBA00022741"/>
    </source>
</evidence>
<evidence type="ECO:0000256" key="5">
    <source>
        <dbReference type="ARBA" id="ARBA00022833"/>
    </source>
</evidence>